<dbReference type="EC" id="2.7.7.65" evidence="1"/>
<dbReference type="EMBL" id="JAAAXJ010000007">
    <property type="protein sequence ID" value="NBJ25492.1"/>
    <property type="molecule type" value="Genomic_DNA"/>
</dbReference>
<evidence type="ECO:0000313" key="6">
    <source>
        <dbReference type="Proteomes" id="UP000818323"/>
    </source>
</evidence>
<evidence type="ECO:0000256" key="2">
    <source>
        <dbReference type="ARBA" id="ARBA00034247"/>
    </source>
</evidence>
<dbReference type="Proteomes" id="UP000818323">
    <property type="component" value="Unassembled WGS sequence"/>
</dbReference>
<reference evidence="5 6" key="1">
    <citation type="submission" date="2020-01" db="EMBL/GenBank/DDBJ databases">
        <title>Microvirga sp. nov., an arsenate reduction bacterium isolated from Tibet hotspring sediments.</title>
        <authorList>
            <person name="Yuan C.-G."/>
        </authorList>
    </citation>
    <scope>NUCLEOTIDE SEQUENCE [LARGE SCALE GENOMIC DNA]</scope>
    <source>
        <strain evidence="5 6">SYSU G3D203</strain>
    </source>
</reference>
<keyword evidence="3" id="KW-0812">Transmembrane</keyword>
<feature type="domain" description="GGDEF" evidence="4">
    <location>
        <begin position="356"/>
        <end position="496"/>
    </location>
</feature>
<dbReference type="SUPFAM" id="SSF55073">
    <property type="entry name" value="Nucleotide cyclase"/>
    <property type="match status" value="1"/>
</dbReference>
<protein>
    <recommendedName>
        <fullName evidence="1">diguanylate cyclase</fullName>
        <ecNumber evidence="1">2.7.7.65</ecNumber>
    </recommendedName>
</protein>
<dbReference type="CDD" id="cd12914">
    <property type="entry name" value="PDC1_DGC_like"/>
    <property type="match status" value="1"/>
</dbReference>
<dbReference type="NCBIfam" id="TIGR00254">
    <property type="entry name" value="GGDEF"/>
    <property type="match status" value="1"/>
</dbReference>
<dbReference type="CDD" id="cd01949">
    <property type="entry name" value="GGDEF"/>
    <property type="match status" value="1"/>
</dbReference>
<organism evidence="5 6">
    <name type="scientific">Microvirga arsenatis</name>
    <dbReference type="NCBI Taxonomy" id="2692265"/>
    <lineage>
        <taxon>Bacteria</taxon>
        <taxon>Pseudomonadati</taxon>
        <taxon>Pseudomonadota</taxon>
        <taxon>Alphaproteobacteria</taxon>
        <taxon>Hyphomicrobiales</taxon>
        <taxon>Methylobacteriaceae</taxon>
        <taxon>Microvirga</taxon>
    </lineage>
</organism>
<dbReference type="InterPro" id="IPR000160">
    <property type="entry name" value="GGDEF_dom"/>
</dbReference>
<dbReference type="Gene3D" id="3.30.70.270">
    <property type="match status" value="1"/>
</dbReference>
<evidence type="ECO:0000256" key="1">
    <source>
        <dbReference type="ARBA" id="ARBA00012528"/>
    </source>
</evidence>
<comment type="catalytic activity">
    <reaction evidence="2">
        <text>2 GTP = 3',3'-c-di-GMP + 2 diphosphate</text>
        <dbReference type="Rhea" id="RHEA:24898"/>
        <dbReference type="ChEBI" id="CHEBI:33019"/>
        <dbReference type="ChEBI" id="CHEBI:37565"/>
        <dbReference type="ChEBI" id="CHEBI:58805"/>
        <dbReference type="EC" id="2.7.7.65"/>
    </reaction>
</comment>
<dbReference type="PANTHER" id="PTHR45138:SF9">
    <property type="entry name" value="DIGUANYLATE CYCLASE DGCM-RELATED"/>
    <property type="match status" value="1"/>
</dbReference>
<dbReference type="InterPro" id="IPR050469">
    <property type="entry name" value="Diguanylate_Cyclase"/>
</dbReference>
<dbReference type="SMART" id="SM00267">
    <property type="entry name" value="GGDEF"/>
    <property type="match status" value="1"/>
</dbReference>
<dbReference type="RefSeq" id="WP_161722892.1">
    <property type="nucleotide sequence ID" value="NZ_JAAAXI010000006.1"/>
</dbReference>
<evidence type="ECO:0000313" key="5">
    <source>
        <dbReference type="EMBL" id="NBJ25492.1"/>
    </source>
</evidence>
<accession>A0ABW9YYV9</accession>
<keyword evidence="3" id="KW-0472">Membrane</keyword>
<evidence type="ECO:0000259" key="4">
    <source>
        <dbReference type="PROSITE" id="PS50887"/>
    </source>
</evidence>
<keyword evidence="3" id="KW-1133">Transmembrane helix</keyword>
<gene>
    <name evidence="5" type="ORF">GR303_14120</name>
</gene>
<dbReference type="Gene3D" id="3.30.450.20">
    <property type="entry name" value="PAS domain"/>
    <property type="match status" value="2"/>
</dbReference>
<dbReference type="PROSITE" id="PS50887">
    <property type="entry name" value="GGDEF"/>
    <property type="match status" value="1"/>
</dbReference>
<feature type="transmembrane region" description="Helical" evidence="3">
    <location>
        <begin position="287"/>
        <end position="309"/>
    </location>
</feature>
<dbReference type="PANTHER" id="PTHR45138">
    <property type="entry name" value="REGULATORY COMPONENTS OF SENSORY TRANSDUCTION SYSTEM"/>
    <property type="match status" value="1"/>
</dbReference>
<name>A0ABW9YYV9_9HYPH</name>
<dbReference type="CDD" id="cd12915">
    <property type="entry name" value="PDC2_DGC_like"/>
    <property type="match status" value="1"/>
</dbReference>
<proteinExistence type="predicted"/>
<dbReference type="InterPro" id="IPR029787">
    <property type="entry name" value="Nucleotide_cyclase"/>
</dbReference>
<dbReference type="InterPro" id="IPR043128">
    <property type="entry name" value="Rev_trsase/Diguanyl_cyclase"/>
</dbReference>
<dbReference type="Pfam" id="PF00990">
    <property type="entry name" value="GGDEF"/>
    <property type="match status" value="1"/>
</dbReference>
<sequence length="497" mass="54271">MRAFTHIRPHASARGLRAFVLVVCLVILGLEGWRDWHEREQEFARIQSEMKNLAKSLSQHAEDIFNLADAILVDVVDRIETGGATPAVIAAMDGFFTERIQTLQSVKSLTVYGEDGLLLSSSLPGHRYKVNAQEQAFFQHHKNTIDGKLRFGSLIRDPLGSDWVLTVSRRLAKPNGTFAGVVQISIPPRYFANFFGRFDIGSQGTVALLGTDGTLLSRYPYLESAIGVKQAFSAWAESGRVPGFGEYVSPIDGVARFASVQRNHIYPVMVLAAVGQEEALKNWNEEFVFRTVAIVILVILIGTLGWNLAGELRRREAAEAELAVLATTDGLTSLANRRTFDRRLETEWLRAAREKSPVSLLLVDVDQFKAYNDIYGHQAGDSCLQEVARTIAGAARRPADLVARYGGEELVVLLPGVDESGAAVVAEEIRAKVEALTVPHEANAPIGILTVSVGSATRVPSLDRSRMGPKDLITLADAALYRAKQGGRNRVATAQAA</sequence>
<evidence type="ECO:0000256" key="3">
    <source>
        <dbReference type="SAM" id="Phobius"/>
    </source>
</evidence>
<comment type="caution">
    <text evidence="5">The sequence shown here is derived from an EMBL/GenBank/DDBJ whole genome shotgun (WGS) entry which is preliminary data.</text>
</comment>
<keyword evidence="6" id="KW-1185">Reference proteome</keyword>